<reference evidence="1" key="1">
    <citation type="submission" date="2022-12" db="EMBL/GenBank/DDBJ databases">
        <title>Draft genome assemblies for two species of Escallonia (Escalloniales).</title>
        <authorList>
            <person name="Chanderbali A."/>
            <person name="Dervinis C."/>
            <person name="Anghel I."/>
            <person name="Soltis D."/>
            <person name="Soltis P."/>
            <person name="Zapata F."/>
        </authorList>
    </citation>
    <scope>NUCLEOTIDE SEQUENCE</scope>
    <source>
        <strain evidence="1">UCBG64.0493</strain>
        <tissue evidence="1">Leaf</tissue>
    </source>
</reference>
<sequence>MDQRVLSADATAQLRQGIGLLLSKWNTLQMTVDNEWGGYPRPLLREPLPPPPTRAIFVPDKECQKPELLATSSDFLCVWRISSDDDSHDSTDGLLTDALSSHTAITDDSVPTLTAHMFLRSFCSHSHSMPLDEPKIFLNLRIPHSWMSSFDLKKKLLPAKKAWKSFTITIQSKLYRVTKSLKEKSYRAIALRAVRFLIPHKLRGLSRRSPTCPSHQLHHYHQHHHQLQKSFPPIYVDELFPEAASMQVADDAKKAKETAASTSSSSTTLTDAWNNLSVHSKFRGVDERAEEFISKFREDMQLQREQSILEFQEMLARGERHKKESSSWDDDCIGHTAAVNERFEGLDVVNYYNLKKVVVIFEVSKIMYLWLANVH</sequence>
<dbReference type="Pfam" id="PF05553">
    <property type="entry name" value="DUF761"/>
    <property type="match status" value="1"/>
</dbReference>
<dbReference type="EMBL" id="JAVXUP010000036">
    <property type="protein sequence ID" value="KAK3041362.1"/>
    <property type="molecule type" value="Genomic_DNA"/>
</dbReference>
<comment type="caution">
    <text evidence="1">The sequence shown here is derived from an EMBL/GenBank/DDBJ whole genome shotgun (WGS) entry which is preliminary data.</text>
</comment>
<dbReference type="PANTHER" id="PTHR33098:SF15">
    <property type="entry name" value="DUF761 DOMAIN PROTEIN"/>
    <property type="match status" value="1"/>
</dbReference>
<dbReference type="InterPro" id="IPR008480">
    <property type="entry name" value="DUF761_pln"/>
</dbReference>
<name>A0AA88X7F8_9ASTE</name>
<accession>A0AA88X7F8</accession>
<evidence type="ECO:0000313" key="2">
    <source>
        <dbReference type="Proteomes" id="UP001188597"/>
    </source>
</evidence>
<gene>
    <name evidence="1" type="ORF">RJ639_002343</name>
</gene>
<dbReference type="Proteomes" id="UP001188597">
    <property type="component" value="Unassembled WGS sequence"/>
</dbReference>
<evidence type="ECO:0000313" key="1">
    <source>
        <dbReference type="EMBL" id="KAK3041362.1"/>
    </source>
</evidence>
<dbReference type="AlphaFoldDB" id="A0AA88X7F8"/>
<dbReference type="PANTHER" id="PTHR33098">
    <property type="entry name" value="COTTON FIBER (DUF761)"/>
    <property type="match status" value="1"/>
</dbReference>
<proteinExistence type="predicted"/>
<protein>
    <submittedName>
        <fullName evidence="1">Uncharacterized protein</fullName>
    </submittedName>
</protein>
<organism evidence="1 2">
    <name type="scientific">Escallonia herrerae</name>
    <dbReference type="NCBI Taxonomy" id="1293975"/>
    <lineage>
        <taxon>Eukaryota</taxon>
        <taxon>Viridiplantae</taxon>
        <taxon>Streptophyta</taxon>
        <taxon>Embryophyta</taxon>
        <taxon>Tracheophyta</taxon>
        <taxon>Spermatophyta</taxon>
        <taxon>Magnoliopsida</taxon>
        <taxon>eudicotyledons</taxon>
        <taxon>Gunneridae</taxon>
        <taxon>Pentapetalae</taxon>
        <taxon>asterids</taxon>
        <taxon>campanulids</taxon>
        <taxon>Escalloniales</taxon>
        <taxon>Escalloniaceae</taxon>
        <taxon>Escallonia</taxon>
    </lineage>
</organism>
<keyword evidence="2" id="KW-1185">Reference proteome</keyword>